<accession>A0A2S2E3F3</accession>
<evidence type="ECO:0000313" key="4">
    <source>
        <dbReference type="Proteomes" id="UP000245728"/>
    </source>
</evidence>
<name>A0A2S2E3F3_9ALTE</name>
<dbReference type="OrthoDB" id="9808398at2"/>
<dbReference type="Proteomes" id="UP000245728">
    <property type="component" value="Chromosome"/>
</dbReference>
<dbReference type="InterPro" id="IPR000639">
    <property type="entry name" value="Epox_hydrolase-like"/>
</dbReference>
<protein>
    <submittedName>
        <fullName evidence="3">Esterase</fullName>
        <ecNumber evidence="3">3.1.-.-</ecNumber>
    </submittedName>
</protein>
<organism evidence="3 4">
    <name type="scientific">Saliniradius amylolyticus</name>
    <dbReference type="NCBI Taxonomy" id="2183582"/>
    <lineage>
        <taxon>Bacteria</taxon>
        <taxon>Pseudomonadati</taxon>
        <taxon>Pseudomonadota</taxon>
        <taxon>Gammaproteobacteria</taxon>
        <taxon>Alteromonadales</taxon>
        <taxon>Alteromonadaceae</taxon>
        <taxon>Saliniradius</taxon>
    </lineage>
</organism>
<feature type="domain" description="AB hydrolase-1" evidence="2">
    <location>
        <begin position="11"/>
        <end position="239"/>
    </location>
</feature>
<evidence type="ECO:0000256" key="1">
    <source>
        <dbReference type="ARBA" id="ARBA00022801"/>
    </source>
</evidence>
<dbReference type="EC" id="3.1.-.-" evidence="3"/>
<evidence type="ECO:0000259" key="2">
    <source>
        <dbReference type="Pfam" id="PF00561"/>
    </source>
</evidence>
<dbReference type="RefSeq" id="WP_109339731.1">
    <property type="nucleotide sequence ID" value="NZ_CP029347.1"/>
</dbReference>
<keyword evidence="4" id="KW-1185">Reference proteome</keyword>
<dbReference type="PRINTS" id="PR00412">
    <property type="entry name" value="EPOXHYDRLASE"/>
</dbReference>
<dbReference type="EMBL" id="CP029347">
    <property type="protein sequence ID" value="AWL12129.1"/>
    <property type="molecule type" value="Genomic_DNA"/>
</dbReference>
<dbReference type="Gene3D" id="3.40.50.1820">
    <property type="entry name" value="alpha/beta hydrolase"/>
    <property type="match status" value="1"/>
</dbReference>
<dbReference type="PANTHER" id="PTHR46118">
    <property type="entry name" value="PROTEIN ABHD11"/>
    <property type="match status" value="1"/>
</dbReference>
<reference evidence="3 4" key="1">
    <citation type="submission" date="2018-05" db="EMBL/GenBank/DDBJ databases">
        <title>Salinimonas sp. HMF8227 Genome sequencing and assembly.</title>
        <authorList>
            <person name="Kang H."/>
            <person name="Kang J."/>
            <person name="Cha I."/>
            <person name="Kim H."/>
            <person name="Joh K."/>
        </authorList>
    </citation>
    <scope>NUCLEOTIDE SEQUENCE [LARGE SCALE GENOMIC DNA]</scope>
    <source>
        <strain evidence="3 4">HMF8227</strain>
    </source>
</reference>
<sequence length="253" mass="28312">MLNYQRAGNGPTLVLLHGLFGSLENLNSIKRALEDSFDVLSLDLPDHGDSPRSERFSYAHYVQQVIELLDSLNIRQCSVLGHSMGGKVAMQLALHHPERVDKLLVADIAPVAYSARHDTVFDGLNAVELDGLKSRTQADKQMAEYIREPGVRQFLLKSLSKTDHGWQWKFNLPLLERDYKAITGWPETQRTFDGPTLFIKGGDSDYITADHQGTIGDHFHAARGKILQGTGHWLHAEKPAAFNKIVQDFLDGD</sequence>
<gene>
    <name evidence="3" type="primary">ybfF</name>
    <name evidence="3" type="ORF">HMF8227_01656</name>
</gene>
<dbReference type="PRINTS" id="PR00111">
    <property type="entry name" value="ABHYDROLASE"/>
</dbReference>
<dbReference type="SUPFAM" id="SSF53474">
    <property type="entry name" value="alpha/beta-Hydrolases"/>
    <property type="match status" value="1"/>
</dbReference>
<dbReference type="KEGG" id="salh:HMF8227_01656"/>
<keyword evidence="1 3" id="KW-0378">Hydrolase</keyword>
<evidence type="ECO:0000313" key="3">
    <source>
        <dbReference type="EMBL" id="AWL12129.1"/>
    </source>
</evidence>
<dbReference type="PANTHER" id="PTHR46118:SF4">
    <property type="entry name" value="PROTEIN ABHD11"/>
    <property type="match status" value="1"/>
</dbReference>
<dbReference type="Pfam" id="PF00561">
    <property type="entry name" value="Abhydrolase_1"/>
    <property type="match status" value="1"/>
</dbReference>
<dbReference type="InterPro" id="IPR029058">
    <property type="entry name" value="AB_hydrolase_fold"/>
</dbReference>
<dbReference type="InterPro" id="IPR000073">
    <property type="entry name" value="AB_hydrolase_1"/>
</dbReference>
<proteinExistence type="predicted"/>
<dbReference type="GO" id="GO:0016787">
    <property type="term" value="F:hydrolase activity"/>
    <property type="evidence" value="ECO:0007669"/>
    <property type="project" value="UniProtKB-KW"/>
</dbReference>
<dbReference type="AlphaFoldDB" id="A0A2S2E3F3"/>